<evidence type="ECO:0000313" key="5">
    <source>
        <dbReference type="Proteomes" id="UP000740605"/>
    </source>
</evidence>
<dbReference type="SMART" id="SM00852">
    <property type="entry name" value="MoCF_biosynth"/>
    <property type="match status" value="1"/>
</dbReference>
<keyword evidence="2" id="KW-0501">Molybdenum cofactor biosynthesis</keyword>
<dbReference type="RefSeq" id="WP_215487993.1">
    <property type="nucleotide sequence ID" value="NZ_BAAAPJ010000004.1"/>
</dbReference>
<evidence type="ECO:0000256" key="2">
    <source>
        <dbReference type="ARBA" id="ARBA00023150"/>
    </source>
</evidence>
<dbReference type="Proteomes" id="UP000740605">
    <property type="component" value="Unassembled WGS sequence"/>
</dbReference>
<evidence type="ECO:0000259" key="3">
    <source>
        <dbReference type="SMART" id="SM00852"/>
    </source>
</evidence>
<dbReference type="EMBL" id="JAFLHG010000011">
    <property type="protein sequence ID" value="MBT8798754.1"/>
    <property type="molecule type" value="Genomic_DNA"/>
</dbReference>
<dbReference type="InterPro" id="IPR051920">
    <property type="entry name" value="MPT_Adenylyltrnsfr/MoaC-Rel"/>
</dbReference>
<sequence>MTSPGQLARVVTVSDRSAAGVRADVSGPRAAELLTAAGWRAEVAVVPDDVVAIQDALRRAIGDGARLIITTGGTGVSARDVTPEAMEGLFQPEVPGIADAIRRAGSVAAAMLSRGRAGIVDAALVVNLAGSPGAVADGIPVVLSVARHVLAQLDGEDHA</sequence>
<dbReference type="PROSITE" id="PS01078">
    <property type="entry name" value="MOCF_BIOSYNTHESIS_1"/>
    <property type="match status" value="1"/>
</dbReference>
<evidence type="ECO:0000256" key="1">
    <source>
        <dbReference type="ARBA" id="ARBA00005046"/>
    </source>
</evidence>
<keyword evidence="5" id="KW-1185">Reference proteome</keyword>
<dbReference type="InterPro" id="IPR036425">
    <property type="entry name" value="MoaB/Mog-like_dom_sf"/>
</dbReference>
<dbReference type="InterPro" id="IPR008284">
    <property type="entry name" value="MoCF_biosynth_CS"/>
</dbReference>
<dbReference type="PANTHER" id="PTHR43764:SF1">
    <property type="entry name" value="MOLYBDOPTERIN MOLYBDOTRANSFERASE"/>
    <property type="match status" value="1"/>
</dbReference>
<dbReference type="CDD" id="cd00886">
    <property type="entry name" value="MogA_MoaB"/>
    <property type="match status" value="1"/>
</dbReference>
<dbReference type="NCBIfam" id="TIGR00177">
    <property type="entry name" value="molyb_syn"/>
    <property type="match status" value="1"/>
</dbReference>
<name>A0ABS5XW54_9MICO</name>
<protein>
    <submittedName>
        <fullName evidence="4">MogA/MoaB family molybdenum cofactor biosynthesis protein</fullName>
    </submittedName>
</protein>
<organism evidence="4 5">
    <name type="scientific">Microbacterium flavum</name>
    <dbReference type="NCBI Taxonomy" id="415216"/>
    <lineage>
        <taxon>Bacteria</taxon>
        <taxon>Bacillati</taxon>
        <taxon>Actinomycetota</taxon>
        <taxon>Actinomycetes</taxon>
        <taxon>Micrococcales</taxon>
        <taxon>Microbacteriaceae</taxon>
        <taxon>Microbacterium</taxon>
    </lineage>
</organism>
<dbReference type="InterPro" id="IPR001453">
    <property type="entry name" value="MoaB/Mog_dom"/>
</dbReference>
<dbReference type="SUPFAM" id="SSF53218">
    <property type="entry name" value="Molybdenum cofactor biosynthesis proteins"/>
    <property type="match status" value="1"/>
</dbReference>
<comment type="pathway">
    <text evidence="1">Cofactor biosynthesis; molybdopterin biosynthesis.</text>
</comment>
<feature type="domain" description="MoaB/Mog" evidence="3">
    <location>
        <begin position="9"/>
        <end position="149"/>
    </location>
</feature>
<evidence type="ECO:0000313" key="4">
    <source>
        <dbReference type="EMBL" id="MBT8798754.1"/>
    </source>
</evidence>
<dbReference type="Gene3D" id="3.40.980.10">
    <property type="entry name" value="MoaB/Mog-like domain"/>
    <property type="match status" value="1"/>
</dbReference>
<reference evidence="4 5" key="1">
    <citation type="submission" date="2021-03" db="EMBL/GenBank/DDBJ databases">
        <title>Microbacterium pauli sp. nov., isolated from microfiltered milk.</title>
        <authorList>
            <person name="Bellassi P."/>
            <person name="Fontana A."/>
            <person name="Callegari M.L."/>
            <person name="Lorenzo M."/>
            <person name="Cappa F."/>
        </authorList>
    </citation>
    <scope>NUCLEOTIDE SEQUENCE [LARGE SCALE GENOMIC DNA]</scope>
    <source>
        <strain evidence="4 5">DSM 18909</strain>
    </source>
</reference>
<dbReference type="Pfam" id="PF00994">
    <property type="entry name" value="MoCF_biosynth"/>
    <property type="match status" value="1"/>
</dbReference>
<dbReference type="PANTHER" id="PTHR43764">
    <property type="entry name" value="MOLYBDENUM COFACTOR BIOSYNTHESIS"/>
    <property type="match status" value="1"/>
</dbReference>
<proteinExistence type="predicted"/>
<comment type="caution">
    <text evidence="4">The sequence shown here is derived from an EMBL/GenBank/DDBJ whole genome shotgun (WGS) entry which is preliminary data.</text>
</comment>
<gene>
    <name evidence="4" type="ORF">J0P97_11825</name>
</gene>
<accession>A0ABS5XW54</accession>